<feature type="binding site" evidence="13">
    <location>
        <begin position="54"/>
        <end position="61"/>
    </location>
    <ligand>
        <name>ATP</name>
        <dbReference type="ChEBI" id="CHEBI:30616"/>
    </ligand>
</feature>
<dbReference type="SUPFAM" id="SSF52540">
    <property type="entry name" value="P-loop containing nucleoside triphosphate hydrolases"/>
    <property type="match status" value="1"/>
</dbReference>
<keyword evidence="5 13" id="KW-0444">Lipid biosynthesis</keyword>
<dbReference type="GO" id="GO:0005886">
    <property type="term" value="C:plasma membrane"/>
    <property type="evidence" value="ECO:0007669"/>
    <property type="project" value="TreeGrafter"/>
</dbReference>
<keyword evidence="9 13" id="KW-0418">Kinase</keyword>
<evidence type="ECO:0000313" key="15">
    <source>
        <dbReference type="Proteomes" id="UP000245865"/>
    </source>
</evidence>
<comment type="function">
    <text evidence="1 13">Transfers the gamma-phosphate of ATP to the 4'-position of a tetraacyldisaccharide 1-phosphate intermediate (termed DS-1-P) to form tetraacyldisaccharide 1,4'-bis-phosphate (lipid IVA).</text>
</comment>
<keyword evidence="11 13" id="KW-0443">Lipid metabolism</keyword>
<dbReference type="GO" id="GO:0009029">
    <property type="term" value="F:lipid-A 4'-kinase activity"/>
    <property type="evidence" value="ECO:0007669"/>
    <property type="project" value="UniProtKB-UniRule"/>
</dbReference>
<dbReference type="InterPro" id="IPR003758">
    <property type="entry name" value="LpxK"/>
</dbReference>
<evidence type="ECO:0000313" key="14">
    <source>
        <dbReference type="EMBL" id="PWL17453.1"/>
    </source>
</evidence>
<evidence type="ECO:0000256" key="1">
    <source>
        <dbReference type="ARBA" id="ARBA00002274"/>
    </source>
</evidence>
<comment type="caution">
    <text evidence="14">The sequence shown here is derived from an EMBL/GenBank/DDBJ whole genome shotgun (WGS) entry which is preliminary data.</text>
</comment>
<comment type="similarity">
    <text evidence="13">Belongs to the LpxK family.</text>
</comment>
<dbReference type="GO" id="GO:0009244">
    <property type="term" value="P:lipopolysaccharide core region biosynthetic process"/>
    <property type="evidence" value="ECO:0007669"/>
    <property type="project" value="TreeGrafter"/>
</dbReference>
<comment type="catalytic activity">
    <reaction evidence="13">
        <text>a lipid A disaccharide + ATP = a lipid IVA + ADP + H(+)</text>
        <dbReference type="Rhea" id="RHEA:67840"/>
        <dbReference type="ChEBI" id="CHEBI:15378"/>
        <dbReference type="ChEBI" id="CHEBI:30616"/>
        <dbReference type="ChEBI" id="CHEBI:176343"/>
        <dbReference type="ChEBI" id="CHEBI:176425"/>
        <dbReference type="ChEBI" id="CHEBI:456216"/>
        <dbReference type="EC" id="2.7.1.130"/>
    </reaction>
</comment>
<name>A0A316JEA5_9HYPH</name>
<evidence type="ECO:0000256" key="8">
    <source>
        <dbReference type="ARBA" id="ARBA00022741"/>
    </source>
</evidence>
<dbReference type="UniPathway" id="UPA00359">
    <property type="reaction ID" value="UER00482"/>
</dbReference>
<proteinExistence type="inferred from homology"/>
<dbReference type="EC" id="2.7.1.130" evidence="3 13"/>
<gene>
    <name evidence="13" type="primary">lpxK</name>
    <name evidence="14" type="ORF">DKP76_11805</name>
</gene>
<keyword evidence="10 13" id="KW-0067">ATP-binding</keyword>
<dbReference type="RefSeq" id="WP_109706898.1">
    <property type="nucleotide sequence ID" value="NZ_QGDB01000004.1"/>
</dbReference>
<evidence type="ECO:0000256" key="9">
    <source>
        <dbReference type="ARBA" id="ARBA00022777"/>
    </source>
</evidence>
<evidence type="ECO:0000256" key="4">
    <source>
        <dbReference type="ARBA" id="ARBA00016436"/>
    </source>
</evidence>
<dbReference type="NCBIfam" id="TIGR00682">
    <property type="entry name" value="lpxK"/>
    <property type="match status" value="1"/>
</dbReference>
<keyword evidence="6 13" id="KW-0441">Lipid A biosynthesis</keyword>
<keyword evidence="15" id="KW-1185">Reference proteome</keyword>
<sequence length="339" mass="36774">MASEAPPFWWEKPDWRAMALAPAAWIYGAVAGRRLLKSEPPRISAPVLCIGNFTVGGAGKTPTAIALTRAAKVLGHNPGIVSRGYGGTYTGLHVVDPGRDSARYVGDEPFLLANHAPVALCPDRHRAAMRLMENGCDFIIMDDGFQSARLHMDFALLVVDSMRGIGNGRVIPAGPLRAPLTDQMRRTDAVLRIGQGAEADFVVRRASRAGRAIYEAQLVPSSAMQVAGGKWLAFAGIGNPEKFFASVRQAGGEVVETRAFADHHNYRPEELSALQQAANERGIGLITTAKDHARLSTMTSAPEEFLRRLAVLDVDLVFARKDAPARIIETAIERFRIRS</sequence>
<evidence type="ECO:0000256" key="10">
    <source>
        <dbReference type="ARBA" id="ARBA00022840"/>
    </source>
</evidence>
<comment type="pathway">
    <text evidence="2 13">Glycolipid biosynthesis; lipid IV(A) biosynthesis; lipid IV(A) from (3R)-3-hydroxytetradecanoyl-[acyl-carrier-protein] and UDP-N-acetyl-alpha-D-glucosamine: step 6/6.</text>
</comment>
<dbReference type="HAMAP" id="MF_00409">
    <property type="entry name" value="LpxK"/>
    <property type="match status" value="1"/>
</dbReference>
<evidence type="ECO:0000256" key="13">
    <source>
        <dbReference type="HAMAP-Rule" id="MF_00409"/>
    </source>
</evidence>
<dbReference type="PANTHER" id="PTHR42724:SF1">
    <property type="entry name" value="TETRAACYLDISACCHARIDE 4'-KINASE, MITOCHONDRIAL-RELATED"/>
    <property type="match status" value="1"/>
</dbReference>
<evidence type="ECO:0000256" key="7">
    <source>
        <dbReference type="ARBA" id="ARBA00022679"/>
    </source>
</evidence>
<evidence type="ECO:0000256" key="3">
    <source>
        <dbReference type="ARBA" id="ARBA00012071"/>
    </source>
</evidence>
<evidence type="ECO:0000256" key="6">
    <source>
        <dbReference type="ARBA" id="ARBA00022556"/>
    </source>
</evidence>
<dbReference type="GO" id="GO:0009245">
    <property type="term" value="P:lipid A biosynthetic process"/>
    <property type="evidence" value="ECO:0007669"/>
    <property type="project" value="UniProtKB-UniRule"/>
</dbReference>
<dbReference type="AlphaFoldDB" id="A0A316JEA5"/>
<evidence type="ECO:0000256" key="11">
    <source>
        <dbReference type="ARBA" id="ARBA00023098"/>
    </source>
</evidence>
<evidence type="ECO:0000256" key="5">
    <source>
        <dbReference type="ARBA" id="ARBA00022516"/>
    </source>
</evidence>
<dbReference type="EMBL" id="QGDB01000004">
    <property type="protein sequence ID" value="PWL17453.1"/>
    <property type="molecule type" value="Genomic_DNA"/>
</dbReference>
<evidence type="ECO:0000256" key="12">
    <source>
        <dbReference type="ARBA" id="ARBA00029757"/>
    </source>
</evidence>
<keyword evidence="8 13" id="KW-0547">Nucleotide-binding</keyword>
<dbReference type="OrthoDB" id="9766423at2"/>
<organism evidence="14 15">
    <name type="scientific">Falsochrobactrum shanghaiense</name>
    <dbReference type="NCBI Taxonomy" id="2201899"/>
    <lineage>
        <taxon>Bacteria</taxon>
        <taxon>Pseudomonadati</taxon>
        <taxon>Pseudomonadota</taxon>
        <taxon>Alphaproteobacteria</taxon>
        <taxon>Hyphomicrobiales</taxon>
        <taxon>Brucellaceae</taxon>
        <taxon>Falsochrobactrum</taxon>
    </lineage>
</organism>
<dbReference type="Pfam" id="PF02606">
    <property type="entry name" value="LpxK"/>
    <property type="match status" value="1"/>
</dbReference>
<dbReference type="Proteomes" id="UP000245865">
    <property type="component" value="Unassembled WGS sequence"/>
</dbReference>
<keyword evidence="7 13" id="KW-0808">Transferase</keyword>
<reference evidence="14 15" key="1">
    <citation type="submission" date="2018-05" db="EMBL/GenBank/DDBJ databases">
        <title>Comparative genomic sequence analysis between strain HN4 and CCM 8460T (Falsochrobactrum ovis) will provide more evidence to prove that HN4 is a new species of Falsochrobactrum.</title>
        <authorList>
            <person name="Lyu W."/>
            <person name="Sun L."/>
            <person name="Yao L."/>
        </authorList>
    </citation>
    <scope>NUCLEOTIDE SEQUENCE [LARGE SCALE GENOMIC DNA]</scope>
    <source>
        <strain evidence="14 15">HN4</strain>
    </source>
</reference>
<dbReference type="GO" id="GO:0005524">
    <property type="term" value="F:ATP binding"/>
    <property type="evidence" value="ECO:0007669"/>
    <property type="project" value="UniProtKB-UniRule"/>
</dbReference>
<dbReference type="InterPro" id="IPR027417">
    <property type="entry name" value="P-loop_NTPase"/>
</dbReference>
<evidence type="ECO:0000256" key="2">
    <source>
        <dbReference type="ARBA" id="ARBA00004870"/>
    </source>
</evidence>
<accession>A0A316JEA5</accession>
<protein>
    <recommendedName>
        <fullName evidence="4 13">Tetraacyldisaccharide 4'-kinase</fullName>
        <ecNumber evidence="3 13">2.7.1.130</ecNumber>
    </recommendedName>
    <alternativeName>
        <fullName evidence="12 13">Lipid A 4'-kinase</fullName>
    </alternativeName>
</protein>
<dbReference type="PANTHER" id="PTHR42724">
    <property type="entry name" value="TETRAACYLDISACCHARIDE 4'-KINASE"/>
    <property type="match status" value="1"/>
</dbReference>